<reference evidence="13 16" key="2">
    <citation type="submission" date="2018-10" db="EMBL/GenBank/DDBJ databases">
        <title>Sequencing the genomes of 1000 actinobacteria strains.</title>
        <authorList>
            <person name="Klenk H.-P."/>
        </authorList>
    </citation>
    <scope>NUCLEOTIDE SEQUENCE [LARGE SCALE GENOMIC DNA]</scope>
    <source>
        <strain evidence="13 16">DSM 45119</strain>
    </source>
</reference>
<keyword evidence="8 10" id="KW-0472">Membrane</keyword>
<gene>
    <name evidence="13" type="ORF">ATL45_6045</name>
    <name evidence="14" type="ORF">SAMN05421805_101875</name>
</gene>
<evidence type="ECO:0000313" key="16">
    <source>
        <dbReference type="Proteomes" id="UP000270697"/>
    </source>
</evidence>
<dbReference type="InterPro" id="IPR058533">
    <property type="entry name" value="Cation_efflux_TM"/>
</dbReference>
<evidence type="ECO:0000256" key="3">
    <source>
        <dbReference type="ARBA" id="ARBA00022448"/>
    </source>
</evidence>
<dbReference type="InterPro" id="IPR027469">
    <property type="entry name" value="Cation_efflux_TMD_sf"/>
</dbReference>
<dbReference type="InterPro" id="IPR050291">
    <property type="entry name" value="CDF_Transporter"/>
</dbReference>
<evidence type="ECO:0000256" key="6">
    <source>
        <dbReference type="ARBA" id="ARBA00022989"/>
    </source>
</evidence>
<evidence type="ECO:0000256" key="4">
    <source>
        <dbReference type="ARBA" id="ARBA00022475"/>
    </source>
</evidence>
<dbReference type="SUPFAM" id="SSF160240">
    <property type="entry name" value="Cation efflux protein cytoplasmic domain-like"/>
    <property type="match status" value="1"/>
</dbReference>
<feature type="compositionally biased region" description="Basic residues" evidence="9">
    <location>
        <begin position="1"/>
        <end position="15"/>
    </location>
</feature>
<evidence type="ECO:0000313" key="14">
    <source>
        <dbReference type="EMBL" id="SFM60429.1"/>
    </source>
</evidence>
<evidence type="ECO:0000256" key="7">
    <source>
        <dbReference type="ARBA" id="ARBA00023065"/>
    </source>
</evidence>
<comment type="subcellular location">
    <subcellularLocation>
        <location evidence="1">Cell membrane</location>
        <topology evidence="1">Multi-pass membrane protein</topology>
    </subcellularLocation>
</comment>
<evidence type="ECO:0000259" key="11">
    <source>
        <dbReference type="Pfam" id="PF01545"/>
    </source>
</evidence>
<evidence type="ECO:0000313" key="15">
    <source>
        <dbReference type="Proteomes" id="UP000199398"/>
    </source>
</evidence>
<dbReference type="PANTHER" id="PTHR43840:SF15">
    <property type="entry name" value="MITOCHONDRIAL METAL TRANSPORTER 1-RELATED"/>
    <property type="match status" value="1"/>
</dbReference>
<feature type="transmembrane region" description="Helical" evidence="10">
    <location>
        <begin position="220"/>
        <end position="237"/>
    </location>
</feature>
<dbReference type="InterPro" id="IPR036837">
    <property type="entry name" value="Cation_efflux_CTD_sf"/>
</dbReference>
<sequence>MWPKRARAGHGHGHGHGSGWARLKHAVTPHSHDAVESVDRALTASRKGMRALWISFGVLAVTAVGQAVLVAFTGSVALLGDTLHNFADALTAIPLAIAFLLARRAATRRFTYGLGRAEDLAGLIILLVIAASAAMAAWESVQRLVAPQRVEHIAWVAAAGLLGFAGNELVARYRIRIGREIGSAALVADGLHARADGFTSLAVLGSAAGAALGWWWADPVVGLLITGAILVVLWGSAKEVFARVLDAVDPGLVVRAEQELVATPGVRGVGDLRLRWVGHSLRAEVELEVDPRLSLAEAHRIAHEAEHRLWHALPRLGGALVHAHPSGPQEAHELVAHHH</sequence>
<evidence type="ECO:0000256" key="1">
    <source>
        <dbReference type="ARBA" id="ARBA00004651"/>
    </source>
</evidence>
<dbReference type="EMBL" id="RBXX01000002">
    <property type="protein sequence ID" value="RKT87625.1"/>
    <property type="molecule type" value="Genomic_DNA"/>
</dbReference>
<dbReference type="Gene3D" id="1.20.1510.10">
    <property type="entry name" value="Cation efflux protein transmembrane domain"/>
    <property type="match status" value="1"/>
</dbReference>
<accession>A0A1I4S7I7</accession>
<name>A0A1I4S7I7_9PSEU</name>
<feature type="transmembrane region" description="Helical" evidence="10">
    <location>
        <begin position="51"/>
        <end position="77"/>
    </location>
</feature>
<dbReference type="GO" id="GO:0005886">
    <property type="term" value="C:plasma membrane"/>
    <property type="evidence" value="ECO:0007669"/>
    <property type="project" value="UniProtKB-SubCell"/>
</dbReference>
<organism evidence="14 15">
    <name type="scientific">Saccharopolyspora antimicrobica</name>
    <dbReference type="NCBI Taxonomy" id="455193"/>
    <lineage>
        <taxon>Bacteria</taxon>
        <taxon>Bacillati</taxon>
        <taxon>Actinomycetota</taxon>
        <taxon>Actinomycetes</taxon>
        <taxon>Pseudonocardiales</taxon>
        <taxon>Pseudonocardiaceae</taxon>
        <taxon>Saccharopolyspora</taxon>
    </lineage>
</organism>
<feature type="transmembrane region" description="Helical" evidence="10">
    <location>
        <begin position="123"/>
        <end position="141"/>
    </location>
</feature>
<feature type="transmembrane region" description="Helical" evidence="10">
    <location>
        <begin position="83"/>
        <end position="102"/>
    </location>
</feature>
<keyword evidence="6 10" id="KW-1133">Transmembrane helix</keyword>
<feature type="transmembrane region" description="Helical" evidence="10">
    <location>
        <begin position="191"/>
        <end position="214"/>
    </location>
</feature>
<dbReference type="Pfam" id="PF01545">
    <property type="entry name" value="Cation_efflux"/>
    <property type="match status" value="1"/>
</dbReference>
<dbReference type="PANTHER" id="PTHR43840">
    <property type="entry name" value="MITOCHONDRIAL METAL TRANSPORTER 1-RELATED"/>
    <property type="match status" value="1"/>
</dbReference>
<keyword evidence="7" id="KW-0406">Ion transport</keyword>
<dbReference type="GO" id="GO:0006882">
    <property type="term" value="P:intracellular zinc ion homeostasis"/>
    <property type="evidence" value="ECO:0007669"/>
    <property type="project" value="TreeGrafter"/>
</dbReference>
<dbReference type="FunFam" id="1.20.1510.10:FF:000006">
    <property type="entry name" value="Divalent cation efflux transporter"/>
    <property type="match status" value="1"/>
</dbReference>
<reference evidence="14 15" key="1">
    <citation type="submission" date="2016-10" db="EMBL/GenBank/DDBJ databases">
        <authorList>
            <person name="de Groot N.N."/>
        </authorList>
    </citation>
    <scope>NUCLEOTIDE SEQUENCE [LARGE SCALE GENOMIC DNA]</scope>
    <source>
        <strain evidence="14 15">CPCC 201259</strain>
    </source>
</reference>
<dbReference type="STRING" id="455193.SAMN05421805_101875"/>
<dbReference type="GO" id="GO:0015341">
    <property type="term" value="F:zinc efflux antiporter activity"/>
    <property type="evidence" value="ECO:0007669"/>
    <property type="project" value="TreeGrafter"/>
</dbReference>
<feature type="region of interest" description="Disordered" evidence="9">
    <location>
        <begin position="1"/>
        <end position="20"/>
    </location>
</feature>
<dbReference type="AlphaFoldDB" id="A0A1I4S7I7"/>
<keyword evidence="5 10" id="KW-0812">Transmembrane</keyword>
<feature type="domain" description="Cation efflux protein transmembrane" evidence="11">
    <location>
        <begin position="52"/>
        <end position="241"/>
    </location>
</feature>
<keyword evidence="3" id="KW-0813">Transport</keyword>
<dbReference type="SUPFAM" id="SSF161111">
    <property type="entry name" value="Cation efflux protein transmembrane domain-like"/>
    <property type="match status" value="1"/>
</dbReference>
<dbReference type="RefSeq" id="WP_093146314.1">
    <property type="nucleotide sequence ID" value="NZ_FOUP01000001.1"/>
</dbReference>
<evidence type="ECO:0000259" key="12">
    <source>
        <dbReference type="Pfam" id="PF16916"/>
    </source>
</evidence>
<protein>
    <submittedName>
        <fullName evidence="14">Cation diffusion facilitator family transporter</fullName>
    </submittedName>
</protein>
<comment type="similarity">
    <text evidence="2">Belongs to the cation diffusion facilitator (CDF) transporter (TC 2.A.4) family.</text>
</comment>
<evidence type="ECO:0000256" key="8">
    <source>
        <dbReference type="ARBA" id="ARBA00023136"/>
    </source>
</evidence>
<dbReference type="InterPro" id="IPR027470">
    <property type="entry name" value="Cation_efflux_CTD"/>
</dbReference>
<feature type="domain" description="Cation efflux protein cytoplasmic" evidence="12">
    <location>
        <begin position="257"/>
        <end position="325"/>
    </location>
</feature>
<dbReference type="OrthoDB" id="9813655at2"/>
<keyword evidence="16" id="KW-1185">Reference proteome</keyword>
<evidence type="ECO:0000256" key="2">
    <source>
        <dbReference type="ARBA" id="ARBA00008114"/>
    </source>
</evidence>
<dbReference type="FunFam" id="3.30.70.1350:FF:000014">
    <property type="entry name" value="Cation efflux system protein"/>
    <property type="match status" value="1"/>
</dbReference>
<dbReference type="NCBIfam" id="TIGR01297">
    <property type="entry name" value="CDF"/>
    <property type="match status" value="1"/>
</dbReference>
<dbReference type="GO" id="GO:0015093">
    <property type="term" value="F:ferrous iron transmembrane transporter activity"/>
    <property type="evidence" value="ECO:0007669"/>
    <property type="project" value="TreeGrafter"/>
</dbReference>
<keyword evidence="4" id="KW-1003">Cell membrane</keyword>
<dbReference type="Gene3D" id="3.30.70.1350">
    <property type="entry name" value="Cation efflux protein, cytoplasmic domain"/>
    <property type="match status" value="1"/>
</dbReference>
<dbReference type="InterPro" id="IPR002524">
    <property type="entry name" value="Cation_efflux"/>
</dbReference>
<evidence type="ECO:0000313" key="13">
    <source>
        <dbReference type="EMBL" id="RKT87625.1"/>
    </source>
</evidence>
<dbReference type="GO" id="GO:0015086">
    <property type="term" value="F:cadmium ion transmembrane transporter activity"/>
    <property type="evidence" value="ECO:0007669"/>
    <property type="project" value="TreeGrafter"/>
</dbReference>
<evidence type="ECO:0000256" key="9">
    <source>
        <dbReference type="SAM" id="MobiDB-lite"/>
    </source>
</evidence>
<dbReference type="Pfam" id="PF16916">
    <property type="entry name" value="ZT_dimer"/>
    <property type="match status" value="1"/>
</dbReference>
<evidence type="ECO:0000256" key="5">
    <source>
        <dbReference type="ARBA" id="ARBA00022692"/>
    </source>
</evidence>
<proteinExistence type="inferred from homology"/>
<feature type="transmembrane region" description="Helical" evidence="10">
    <location>
        <begin position="153"/>
        <end position="170"/>
    </location>
</feature>
<evidence type="ECO:0000256" key="10">
    <source>
        <dbReference type="SAM" id="Phobius"/>
    </source>
</evidence>
<dbReference type="Proteomes" id="UP000199398">
    <property type="component" value="Unassembled WGS sequence"/>
</dbReference>
<dbReference type="EMBL" id="FOUP01000001">
    <property type="protein sequence ID" value="SFM60429.1"/>
    <property type="molecule type" value="Genomic_DNA"/>
</dbReference>
<dbReference type="Proteomes" id="UP000270697">
    <property type="component" value="Unassembled WGS sequence"/>
</dbReference>